<gene>
    <name evidence="6" type="ORF">G5C33_05960</name>
</gene>
<dbReference type="RefSeq" id="WP_165326380.1">
    <property type="nucleotide sequence ID" value="NZ_CP049109.1"/>
</dbReference>
<feature type="domain" description="HTH lysR-type" evidence="5">
    <location>
        <begin position="4"/>
        <end position="61"/>
    </location>
</feature>
<dbReference type="Proteomes" id="UP000501568">
    <property type="component" value="Chromosome"/>
</dbReference>
<dbReference type="FunFam" id="1.10.10.10:FF:000001">
    <property type="entry name" value="LysR family transcriptional regulator"/>
    <property type="match status" value="1"/>
</dbReference>
<dbReference type="CDD" id="cd08474">
    <property type="entry name" value="PBP2_CrgA_like_5"/>
    <property type="match status" value="1"/>
</dbReference>
<reference evidence="6 7" key="1">
    <citation type="submission" date="2020-02" db="EMBL/GenBank/DDBJ databases">
        <authorList>
            <person name="Zheng R.K."/>
            <person name="Sun C.M."/>
        </authorList>
    </citation>
    <scope>NUCLEOTIDE SEQUENCE [LARGE SCALE GENOMIC DNA]</scope>
    <source>
        <strain evidence="7">zrk23</strain>
    </source>
</reference>
<name>A0A6G6Y3A3_9SPHN</name>
<dbReference type="SUPFAM" id="SSF53850">
    <property type="entry name" value="Periplasmic binding protein-like II"/>
    <property type="match status" value="1"/>
</dbReference>
<evidence type="ECO:0000256" key="3">
    <source>
        <dbReference type="ARBA" id="ARBA00023125"/>
    </source>
</evidence>
<evidence type="ECO:0000313" key="6">
    <source>
        <dbReference type="EMBL" id="QIG79379.1"/>
    </source>
</evidence>
<proteinExistence type="inferred from homology"/>
<dbReference type="InterPro" id="IPR058163">
    <property type="entry name" value="LysR-type_TF_proteobact-type"/>
</dbReference>
<keyword evidence="4" id="KW-0804">Transcription</keyword>
<evidence type="ECO:0000256" key="2">
    <source>
        <dbReference type="ARBA" id="ARBA00023015"/>
    </source>
</evidence>
<dbReference type="InterPro" id="IPR036388">
    <property type="entry name" value="WH-like_DNA-bd_sf"/>
</dbReference>
<keyword evidence="7" id="KW-1185">Reference proteome</keyword>
<dbReference type="EMBL" id="CP049109">
    <property type="protein sequence ID" value="QIG79379.1"/>
    <property type="molecule type" value="Genomic_DNA"/>
</dbReference>
<dbReference type="AlphaFoldDB" id="A0A6G6Y3A3"/>
<dbReference type="Pfam" id="PF03466">
    <property type="entry name" value="LysR_substrate"/>
    <property type="match status" value="1"/>
</dbReference>
<dbReference type="InterPro" id="IPR005119">
    <property type="entry name" value="LysR_subst-bd"/>
</dbReference>
<evidence type="ECO:0000313" key="7">
    <source>
        <dbReference type="Proteomes" id="UP000501568"/>
    </source>
</evidence>
<dbReference type="GO" id="GO:0003700">
    <property type="term" value="F:DNA-binding transcription factor activity"/>
    <property type="evidence" value="ECO:0007669"/>
    <property type="project" value="InterPro"/>
</dbReference>
<dbReference type="PANTHER" id="PTHR30537">
    <property type="entry name" value="HTH-TYPE TRANSCRIPTIONAL REGULATOR"/>
    <property type="match status" value="1"/>
</dbReference>
<evidence type="ECO:0000256" key="1">
    <source>
        <dbReference type="ARBA" id="ARBA00009437"/>
    </source>
</evidence>
<dbReference type="GO" id="GO:0003677">
    <property type="term" value="F:DNA binding"/>
    <property type="evidence" value="ECO:0007669"/>
    <property type="project" value="UniProtKB-KW"/>
</dbReference>
<dbReference type="InterPro" id="IPR036390">
    <property type="entry name" value="WH_DNA-bd_sf"/>
</dbReference>
<evidence type="ECO:0000259" key="5">
    <source>
        <dbReference type="PROSITE" id="PS50931"/>
    </source>
</evidence>
<dbReference type="Pfam" id="PF00126">
    <property type="entry name" value="HTH_1"/>
    <property type="match status" value="1"/>
</dbReference>
<comment type="similarity">
    <text evidence="1">Belongs to the LysR transcriptional regulatory family.</text>
</comment>
<organism evidence="6 7">
    <name type="scientific">Stakelama tenebrarum</name>
    <dbReference type="NCBI Taxonomy" id="2711215"/>
    <lineage>
        <taxon>Bacteria</taxon>
        <taxon>Pseudomonadati</taxon>
        <taxon>Pseudomonadota</taxon>
        <taxon>Alphaproteobacteria</taxon>
        <taxon>Sphingomonadales</taxon>
        <taxon>Sphingomonadaceae</taxon>
        <taxon>Stakelama</taxon>
    </lineage>
</organism>
<keyword evidence="3" id="KW-0238">DNA-binding</keyword>
<dbReference type="Gene3D" id="3.40.190.290">
    <property type="match status" value="1"/>
</dbReference>
<dbReference type="PANTHER" id="PTHR30537:SF5">
    <property type="entry name" value="HTH-TYPE TRANSCRIPTIONAL ACTIVATOR TTDR-RELATED"/>
    <property type="match status" value="1"/>
</dbReference>
<protein>
    <submittedName>
        <fullName evidence="6">LysR family transcriptional regulator</fullName>
    </submittedName>
</protein>
<dbReference type="SUPFAM" id="SSF46785">
    <property type="entry name" value="Winged helix' DNA-binding domain"/>
    <property type="match status" value="1"/>
</dbReference>
<dbReference type="PROSITE" id="PS50931">
    <property type="entry name" value="HTH_LYSR"/>
    <property type="match status" value="1"/>
</dbReference>
<dbReference type="Gene3D" id="1.10.10.10">
    <property type="entry name" value="Winged helix-like DNA-binding domain superfamily/Winged helix DNA-binding domain"/>
    <property type="match status" value="1"/>
</dbReference>
<dbReference type="InterPro" id="IPR000847">
    <property type="entry name" value="LysR_HTH_N"/>
</dbReference>
<sequence>MMSYSLGDFDAVLAISRRGSFRAAALELGISTSALSNAIAKLEGQLGVRLFNRTTRSVSLTEAGRSFIEQVAPALKDIHQALDTVRSQQETPSGTLRINTFATAGREILSPLIIEFLRRFPEVHIDVVTEGKLVDIVADGFDFGVRSANLVPTDMIAIPLGPARRNTVVASPSYLDNRERPRIPSDLLLHPCVRTRLPNGALYRWQFESEGQLVQVDVDGPVTLDNASLARIAVLEAVGVGYFMESDVREDIEAGRLIRLLKEWTPPLSPLCLYYPSRRNPPAAFKVFVDLARELARSSRNAQSA</sequence>
<dbReference type="KEGG" id="spzr:G5C33_05960"/>
<accession>A0A6G6Y3A3</accession>
<evidence type="ECO:0000256" key="4">
    <source>
        <dbReference type="ARBA" id="ARBA00023163"/>
    </source>
</evidence>
<dbReference type="PRINTS" id="PR00039">
    <property type="entry name" value="HTHLYSR"/>
</dbReference>
<keyword evidence="2" id="KW-0805">Transcription regulation</keyword>